<keyword evidence="8" id="KW-0479">Metal-binding</keyword>
<dbReference type="Pfam" id="PF08264">
    <property type="entry name" value="Anticodon_1"/>
    <property type="match status" value="1"/>
</dbReference>
<dbReference type="RefSeq" id="WP_255391307.1">
    <property type="nucleotide sequence ID" value="NZ_CP101509.1"/>
</dbReference>
<dbReference type="InterPro" id="IPR013155">
    <property type="entry name" value="M/V/L/I-tRNA-synth_anticd-bd"/>
</dbReference>
<evidence type="ECO:0000256" key="6">
    <source>
        <dbReference type="ARBA" id="ARBA00025217"/>
    </source>
</evidence>
<evidence type="ECO:0000256" key="8">
    <source>
        <dbReference type="HAMAP-Rule" id="MF_02003"/>
    </source>
</evidence>
<dbReference type="PRINTS" id="PR00984">
    <property type="entry name" value="TRNASYNTHILE"/>
</dbReference>
<feature type="domain" description="Aminoacyl-tRNA synthetase class Ia" evidence="10">
    <location>
        <begin position="39"/>
        <end position="651"/>
    </location>
</feature>
<dbReference type="InterPro" id="IPR033709">
    <property type="entry name" value="Anticodon_Ile_ABEc"/>
</dbReference>
<evidence type="ECO:0000256" key="5">
    <source>
        <dbReference type="ARBA" id="ARBA00023146"/>
    </source>
</evidence>
<comment type="function">
    <text evidence="6 8">Catalyzes the attachment of isoleucine to tRNA(Ile). As IleRS can inadvertently accommodate and process structurally similar amino acids such as valine, to avoid such errors it has two additional distinct tRNA(Ile)-dependent editing activities. One activity is designated as 'pretransfer' editing and involves the hydrolysis of activated Val-AMP. The other activity is designated 'posttransfer' editing and involves deacylation of mischarged Val-tRNA(Ile).</text>
</comment>
<keyword evidence="5 8" id="KW-0030">Aminoacyl-tRNA synthetase</keyword>
<dbReference type="CDD" id="cd00818">
    <property type="entry name" value="IleRS_core"/>
    <property type="match status" value="1"/>
</dbReference>
<feature type="compositionally biased region" description="Polar residues" evidence="9">
    <location>
        <begin position="1"/>
        <end position="10"/>
    </location>
</feature>
<keyword evidence="2 8" id="KW-0547">Nucleotide-binding</keyword>
<evidence type="ECO:0000313" key="13">
    <source>
        <dbReference type="Proteomes" id="UP001057998"/>
    </source>
</evidence>
<evidence type="ECO:0000256" key="2">
    <source>
        <dbReference type="ARBA" id="ARBA00022741"/>
    </source>
</evidence>
<organism evidence="12 13">
    <name type="scientific">Photobacterium atrarenae</name>
    <dbReference type="NCBI Taxonomy" id="865757"/>
    <lineage>
        <taxon>Bacteria</taxon>
        <taxon>Pseudomonadati</taxon>
        <taxon>Pseudomonadota</taxon>
        <taxon>Gammaproteobacteria</taxon>
        <taxon>Vibrionales</taxon>
        <taxon>Vibrionaceae</taxon>
        <taxon>Photobacterium</taxon>
    </lineage>
</organism>
<protein>
    <recommendedName>
        <fullName evidence="8">Isoleucine--tRNA ligase</fullName>
        <ecNumber evidence="8">6.1.1.5</ecNumber>
    </recommendedName>
    <alternativeName>
        <fullName evidence="8">Isoleucyl-tRNA synthetase</fullName>
        <shortName evidence="8">IleRS</shortName>
    </alternativeName>
</protein>
<comment type="similarity">
    <text evidence="8">Belongs to the class-I aminoacyl-tRNA synthetase family. IleS type 2 subfamily.</text>
</comment>
<dbReference type="InterPro" id="IPR009008">
    <property type="entry name" value="Val/Leu/Ile-tRNA-synth_edit"/>
</dbReference>
<dbReference type="Pfam" id="PF00133">
    <property type="entry name" value="tRNA-synt_1"/>
    <property type="match status" value="1"/>
</dbReference>
<feature type="domain" description="Methionyl/Valyl/Leucyl/Isoleucyl-tRNA synthetase anticodon-binding" evidence="11">
    <location>
        <begin position="701"/>
        <end position="852"/>
    </location>
</feature>
<gene>
    <name evidence="8 12" type="primary">ileS</name>
    <name evidence="12" type="ORF">NNL38_23520</name>
</gene>
<dbReference type="HAMAP" id="MF_02003">
    <property type="entry name" value="Ile_tRNA_synth_type2"/>
    <property type="match status" value="1"/>
</dbReference>
<dbReference type="InterPro" id="IPR002300">
    <property type="entry name" value="aa-tRNA-synth_Ia"/>
</dbReference>
<keyword evidence="13" id="KW-1185">Reference proteome</keyword>
<evidence type="ECO:0000259" key="10">
    <source>
        <dbReference type="Pfam" id="PF00133"/>
    </source>
</evidence>
<evidence type="ECO:0000256" key="7">
    <source>
        <dbReference type="ARBA" id="ARBA00048359"/>
    </source>
</evidence>
<dbReference type="Gene3D" id="1.10.730.10">
    <property type="entry name" value="Isoleucyl-tRNA Synthetase, Domain 1"/>
    <property type="match status" value="1"/>
</dbReference>
<proteinExistence type="inferred from homology"/>
<dbReference type="InterPro" id="IPR002301">
    <property type="entry name" value="Ile-tRNA-ligase"/>
</dbReference>
<accession>A0ABY5GLI5</accession>
<comment type="cofactor">
    <cofactor evidence="8">
        <name>Zn(2+)</name>
        <dbReference type="ChEBI" id="CHEBI:29105"/>
    </cofactor>
</comment>
<evidence type="ECO:0000256" key="4">
    <source>
        <dbReference type="ARBA" id="ARBA00022917"/>
    </source>
</evidence>
<comment type="domain">
    <text evidence="8">IleRS has two distinct active sites: one for aminoacylation and one for editing. The misactivated valine is translocated from the active site to the editing site, which sterically excludes the correctly activated isoleucine. The single editing site contains two valyl binding pockets, one specific for each substrate (Val-AMP or Val-tRNA(Ile)).</text>
</comment>
<dbReference type="SUPFAM" id="SSF50677">
    <property type="entry name" value="ValRS/IleRS/LeuRS editing domain"/>
    <property type="match status" value="1"/>
</dbReference>
<keyword evidence="4 8" id="KW-0648">Protein biosynthesis</keyword>
<evidence type="ECO:0000259" key="11">
    <source>
        <dbReference type="Pfam" id="PF08264"/>
    </source>
</evidence>
<dbReference type="InterPro" id="IPR014729">
    <property type="entry name" value="Rossmann-like_a/b/a_fold"/>
</dbReference>
<keyword evidence="1 8" id="KW-0436">Ligase</keyword>
<feature type="region of interest" description="Disordered" evidence="9">
    <location>
        <begin position="1"/>
        <end position="25"/>
    </location>
</feature>
<evidence type="ECO:0000256" key="1">
    <source>
        <dbReference type="ARBA" id="ARBA00022598"/>
    </source>
</evidence>
<evidence type="ECO:0000313" key="12">
    <source>
        <dbReference type="EMBL" id="UTV29969.1"/>
    </source>
</evidence>
<dbReference type="PANTHER" id="PTHR42780:SF1">
    <property type="entry name" value="ISOLEUCINE--TRNA LIGASE, CYTOPLASMIC"/>
    <property type="match status" value="1"/>
</dbReference>
<dbReference type="EC" id="6.1.1.5" evidence="8"/>
<feature type="short sequence motif" description="'HIGH' region" evidence="8">
    <location>
        <begin position="69"/>
        <end position="79"/>
    </location>
</feature>
<dbReference type="NCBIfam" id="TIGR00392">
    <property type="entry name" value="ileS"/>
    <property type="match status" value="1"/>
</dbReference>
<dbReference type="InterPro" id="IPR009080">
    <property type="entry name" value="tRNAsynth_Ia_anticodon-bd"/>
</dbReference>
<evidence type="ECO:0000256" key="9">
    <source>
        <dbReference type="SAM" id="MobiDB-lite"/>
    </source>
</evidence>
<feature type="short sequence motif" description="'KMSKS' region" evidence="8">
    <location>
        <begin position="615"/>
        <end position="619"/>
    </location>
</feature>
<dbReference type="Pfam" id="PF19302">
    <property type="entry name" value="DUF5915"/>
    <property type="match status" value="1"/>
</dbReference>
<evidence type="ECO:0000256" key="3">
    <source>
        <dbReference type="ARBA" id="ARBA00022840"/>
    </source>
</evidence>
<dbReference type="InterPro" id="IPR023586">
    <property type="entry name" value="Ile-tRNA-ligase_type2"/>
</dbReference>
<dbReference type="SUPFAM" id="SSF52374">
    <property type="entry name" value="Nucleotidylyl transferase"/>
    <property type="match status" value="1"/>
</dbReference>
<keyword evidence="3 8" id="KW-0067">ATP-binding</keyword>
<dbReference type="CDD" id="cd07961">
    <property type="entry name" value="Anticodon_Ia_Ile_ABEc"/>
    <property type="match status" value="1"/>
</dbReference>
<sequence>MSTSRDNLSSAGDAGAKPAAQANQTDNQSFSFVDAEHAVLDFWQKNQVFHQSLRQTQDKPDYVFYDGPPFATGLPHHGHLVASTIKDVIPRYFTMKGYHVQRRFGWDCHGLPIEHEIDKSLGMSAKEAVESLGIARYNDECRGIVQRYTREWEKTITRLGRWVDFENDYRTMEPWYMESVWWVFQQLWDKGLVYQGEKVVPFSTELSTVLSNFEASSNYKDVQDPAATVLFKLADEETYLAAWTTTPWTLPSNMALCVGSDIAYVKVHDREAGVTFWVAESRQEAVCHHRDVEVTDRCLGSQLAGKRYQPLFDYFADMAQEGAFQVLADDFVSTDSGTGIVHMAPAFGEDDQRVAKAHGVTVSPCPLDERGRFTEAVHDYQGLYVKDADKPILQALKSRQQLYRQETLVHSYPFCPRSDTPIIYRTVPSWYIRVEQMRDALVANNNQINWVPEHLQQGRMGKWLEGAKDWAVSRNRYWGTPIPVWVNDETGQQRCIGSREELQRYTGVLVDDLHRDHVDTLTFTVEGEPGVYRRIDEVLDCWFESGAMPYAQVHYPFENKAQFESNFPAAFIAEGVDQTRGWFYTLQVLSQCMFGQPAFKNVIVNGIVMAEDGKKMSKRLKNYTAPDILMETYGADALRLYLINSGLVKAEEQRFTDAGVQEMVRRVLLPWLNGYKFFATYAELDGWQWCESAKDSDNILDQWILSRLQTLTQTVNDEMQQYRLYNVVPALFDFIEELTNWYIRLNRSRFWEAGMDRDKVQAYRTLFRCIDTFGKLMAPFAPFLSEHLYQGLKVFRSGADAPMSVHLCDYPQAELSLTKPALEASVTRLQHLVAMGRQKRNDLKIKVKTPLSRITVLHKKADVLADVQQLSRYIQSELNVKQIDFSEEEAAYIDFYAKPNFPVLGKRLGKAMKQYTRLIEALTDEQLEQLQAQGSIELAGQRFTDQEIVLYRQAKPGTHAVSNRFISLDVDPELTEDLIAEGAVREVVSRIQKLRKQSQFNVDDRIRVSLYAPEQLAGWVKRHQDYLTEETLTQELIFSESPDEQSVSFKTEHGQIAISAHVLVKRAE</sequence>
<dbReference type="Gene3D" id="3.40.50.620">
    <property type="entry name" value="HUPs"/>
    <property type="match status" value="2"/>
</dbReference>
<reference evidence="12" key="1">
    <citation type="submission" date="2022-07" db="EMBL/GenBank/DDBJ databases">
        <title>Genome sequencing of Photobacterium atrarenae GJH2-4.</title>
        <authorList>
            <person name="Park S.-J."/>
        </authorList>
    </citation>
    <scope>NUCLEOTIDE SEQUENCE</scope>
    <source>
        <strain evidence="12">GJH2-4</strain>
    </source>
</reference>
<keyword evidence="8" id="KW-0862">Zinc</keyword>
<dbReference type="Proteomes" id="UP001057998">
    <property type="component" value="Chromosome 2"/>
</dbReference>
<name>A0ABY5GLI5_9GAMM</name>
<dbReference type="PANTHER" id="PTHR42780">
    <property type="entry name" value="SOLEUCYL-TRNA SYNTHETASE"/>
    <property type="match status" value="1"/>
</dbReference>
<comment type="subunit">
    <text evidence="8">Monomer.</text>
</comment>
<dbReference type="GO" id="GO:0004822">
    <property type="term" value="F:isoleucine-tRNA ligase activity"/>
    <property type="evidence" value="ECO:0007669"/>
    <property type="project" value="UniProtKB-EC"/>
</dbReference>
<comment type="catalytic activity">
    <reaction evidence="7 8">
        <text>tRNA(Ile) + L-isoleucine + ATP = L-isoleucyl-tRNA(Ile) + AMP + diphosphate</text>
        <dbReference type="Rhea" id="RHEA:11060"/>
        <dbReference type="Rhea" id="RHEA-COMP:9666"/>
        <dbReference type="Rhea" id="RHEA-COMP:9695"/>
        <dbReference type="ChEBI" id="CHEBI:30616"/>
        <dbReference type="ChEBI" id="CHEBI:33019"/>
        <dbReference type="ChEBI" id="CHEBI:58045"/>
        <dbReference type="ChEBI" id="CHEBI:78442"/>
        <dbReference type="ChEBI" id="CHEBI:78528"/>
        <dbReference type="ChEBI" id="CHEBI:456215"/>
        <dbReference type="EC" id="6.1.1.5"/>
    </reaction>
</comment>
<dbReference type="SUPFAM" id="SSF47323">
    <property type="entry name" value="Anticodon-binding domain of a subclass of class I aminoacyl-tRNA synthetases"/>
    <property type="match status" value="2"/>
</dbReference>
<dbReference type="EMBL" id="CP101509">
    <property type="protein sequence ID" value="UTV29969.1"/>
    <property type="molecule type" value="Genomic_DNA"/>
</dbReference>
<feature type="binding site" evidence="8">
    <location>
        <position position="618"/>
    </location>
    <ligand>
        <name>ATP</name>
        <dbReference type="ChEBI" id="CHEBI:30616"/>
    </ligand>
</feature>
<feature type="compositionally biased region" description="Low complexity" evidence="9">
    <location>
        <begin position="11"/>
        <end position="22"/>
    </location>
</feature>
<keyword evidence="8" id="KW-0963">Cytoplasm</keyword>
<comment type="subcellular location">
    <subcellularLocation>
        <location evidence="8">Cytoplasm</location>
    </subcellularLocation>
</comment>